<name>A0A183S9M5_SCHSO</name>
<dbReference type="AlphaFoldDB" id="A0A183S9M5"/>
<evidence type="ECO:0000313" key="1">
    <source>
        <dbReference type="WBParaSite" id="SSLN_0000096101-mRNA-1"/>
    </source>
</evidence>
<protein>
    <submittedName>
        <fullName evidence="1">Nuclear pore complex protein</fullName>
    </submittedName>
</protein>
<dbReference type="WBParaSite" id="SSLN_0000096101-mRNA-1">
    <property type="protein sequence ID" value="SSLN_0000096101-mRNA-1"/>
    <property type="gene ID" value="SSLN_0000096101"/>
</dbReference>
<accession>A0A183S9M5</accession>
<reference evidence="1" key="1">
    <citation type="submission" date="2016-06" db="UniProtKB">
        <authorList>
            <consortium name="WormBaseParasite"/>
        </authorList>
    </citation>
    <scope>IDENTIFICATION</scope>
</reference>
<sequence length="217" mass="23452">LPATPVFTTGFPTATAFFGSSSSESLSDSDELDAFFDIAAALPATPVFTTGFATATAFFGGSSSESLLDSEELDAFFDIAAALHTTPALTTGFAPATAFFGGSSSEALSDSDAVNVFFVLLADGISGDNRMIHELFEPWFSVSQSIKKRKELTAPCSVLRFCLEKHACYARRMRMTSSPDDRDKNCQVIFLQRIKNGDDVKATNNWGPNQIYDHHTN</sequence>
<proteinExistence type="predicted"/>
<organism evidence="1">
    <name type="scientific">Schistocephalus solidus</name>
    <name type="common">Tapeworm</name>
    <dbReference type="NCBI Taxonomy" id="70667"/>
    <lineage>
        <taxon>Eukaryota</taxon>
        <taxon>Metazoa</taxon>
        <taxon>Spiralia</taxon>
        <taxon>Lophotrochozoa</taxon>
        <taxon>Platyhelminthes</taxon>
        <taxon>Cestoda</taxon>
        <taxon>Eucestoda</taxon>
        <taxon>Diphyllobothriidea</taxon>
        <taxon>Diphyllobothriidae</taxon>
        <taxon>Schistocephalus</taxon>
    </lineage>
</organism>